<dbReference type="GO" id="GO:0016020">
    <property type="term" value="C:membrane"/>
    <property type="evidence" value="ECO:0007669"/>
    <property type="project" value="GOC"/>
</dbReference>
<dbReference type="OrthoDB" id="9792534at2"/>
<organism evidence="3 4">
    <name type="scientific">Aliishimia ponticola</name>
    <dbReference type="NCBI Taxonomy" id="2499833"/>
    <lineage>
        <taxon>Bacteria</taxon>
        <taxon>Pseudomonadati</taxon>
        <taxon>Pseudomonadota</taxon>
        <taxon>Alphaproteobacteria</taxon>
        <taxon>Rhodobacterales</taxon>
        <taxon>Paracoccaceae</taxon>
        <taxon>Aliishimia</taxon>
    </lineage>
</organism>
<dbReference type="GO" id="GO:0046513">
    <property type="term" value="P:ceramide biosynthetic process"/>
    <property type="evidence" value="ECO:0007669"/>
    <property type="project" value="TreeGrafter"/>
</dbReference>
<feature type="transmembrane region" description="Helical" evidence="1">
    <location>
        <begin position="142"/>
        <end position="167"/>
    </location>
</feature>
<evidence type="ECO:0000256" key="1">
    <source>
        <dbReference type="SAM" id="Phobius"/>
    </source>
</evidence>
<protein>
    <submittedName>
        <fullName evidence="3">Fatty acid desaturase</fullName>
    </submittedName>
</protein>
<feature type="transmembrane region" description="Helical" evidence="1">
    <location>
        <begin position="83"/>
        <end position="103"/>
    </location>
</feature>
<comment type="caution">
    <text evidence="3">The sequence shown here is derived from an EMBL/GenBank/DDBJ whole genome shotgun (WGS) entry which is preliminary data.</text>
</comment>
<keyword evidence="1" id="KW-0812">Transmembrane</keyword>
<dbReference type="PANTHER" id="PTHR12879">
    <property type="entry name" value="SPHINGOLIPID DELTA 4 DESATURASE/C-4 HYDROXYLASE PROTEIN DES2"/>
    <property type="match status" value="1"/>
</dbReference>
<gene>
    <name evidence="3" type="ORF">E4Z66_04595</name>
</gene>
<dbReference type="GO" id="GO:0042284">
    <property type="term" value="F:sphingolipid delta-4 desaturase activity"/>
    <property type="evidence" value="ECO:0007669"/>
    <property type="project" value="TreeGrafter"/>
</dbReference>
<dbReference type="Pfam" id="PF00487">
    <property type="entry name" value="FA_desaturase"/>
    <property type="match status" value="1"/>
</dbReference>
<dbReference type="AlphaFoldDB" id="A0A4S4NKN7"/>
<feature type="transmembrane region" description="Helical" evidence="1">
    <location>
        <begin position="179"/>
        <end position="202"/>
    </location>
</feature>
<feature type="domain" description="Fatty acid desaturase" evidence="2">
    <location>
        <begin position="50"/>
        <end position="277"/>
    </location>
</feature>
<sequence>MTDHTAVLARLSQTEKAALQQRSDRAGLRHLAGYLAALALTTTLIVAQVPFWGVVMLPHGILLVFLFTLSHEATHQTPFATRWINEVVGHAIAPVLALPFLWFRYFHLAHHKWTNDPDRDPEIAGHPRPRDWRSYLIYLSGWSYWSAAFRGLFTTAFGTIDAAYLPARVHPRLRREARIVLAVQFCWLISLLWSPLALWLWIVPVLIGQPFLRLYLLAEHGLCPPVANMLENTRTTFTNRMVRWLAWNMPYHIEHHSAPNVPFHSLPDLHRHMRSHLVSTSDGYAEFTTDYARSLSRPPRIPQG</sequence>
<evidence type="ECO:0000313" key="3">
    <source>
        <dbReference type="EMBL" id="THH38841.1"/>
    </source>
</evidence>
<reference evidence="3 4" key="1">
    <citation type="submission" date="2019-04" db="EMBL/GenBank/DDBJ databases">
        <title>Shimia ponticola sp. nov., isolated from seawater.</title>
        <authorList>
            <person name="Kim Y.-O."/>
            <person name="Yoon J.-H."/>
        </authorList>
    </citation>
    <scope>NUCLEOTIDE SEQUENCE [LARGE SCALE GENOMIC DNA]</scope>
    <source>
        <strain evidence="3 4">MYP11</strain>
    </source>
</reference>
<proteinExistence type="predicted"/>
<name>A0A4S4NKN7_9RHOB</name>
<dbReference type="Proteomes" id="UP000306602">
    <property type="component" value="Unassembled WGS sequence"/>
</dbReference>
<keyword evidence="4" id="KW-1185">Reference proteome</keyword>
<dbReference type="RefSeq" id="WP_136461761.1">
    <property type="nucleotide sequence ID" value="NZ_SRKY01000001.1"/>
</dbReference>
<evidence type="ECO:0000259" key="2">
    <source>
        <dbReference type="Pfam" id="PF00487"/>
    </source>
</evidence>
<accession>A0A4S4NKN7</accession>
<dbReference type="PANTHER" id="PTHR12879:SF8">
    <property type="entry name" value="SPHINGOLIPID DELTA(4)-DESATURASE DES1"/>
    <property type="match status" value="1"/>
</dbReference>
<keyword evidence="1" id="KW-1133">Transmembrane helix</keyword>
<feature type="transmembrane region" description="Helical" evidence="1">
    <location>
        <begin position="51"/>
        <end position="71"/>
    </location>
</feature>
<feature type="transmembrane region" description="Helical" evidence="1">
    <location>
        <begin position="26"/>
        <end position="45"/>
    </location>
</feature>
<keyword evidence="1" id="KW-0472">Membrane</keyword>
<dbReference type="EMBL" id="SRKY01000001">
    <property type="protein sequence ID" value="THH38841.1"/>
    <property type="molecule type" value="Genomic_DNA"/>
</dbReference>
<evidence type="ECO:0000313" key="4">
    <source>
        <dbReference type="Proteomes" id="UP000306602"/>
    </source>
</evidence>
<dbReference type="InterPro" id="IPR005804">
    <property type="entry name" value="FA_desaturase_dom"/>
</dbReference>